<dbReference type="InterPro" id="IPR008757">
    <property type="entry name" value="Peptidase_M6-like_domain"/>
</dbReference>
<keyword evidence="1" id="KW-0378">Hydrolase</keyword>
<organism evidence="1 2">
    <name type="scientific">Actinacidiphila guanduensis</name>
    <dbReference type="NCBI Taxonomy" id="310781"/>
    <lineage>
        <taxon>Bacteria</taxon>
        <taxon>Bacillati</taxon>
        <taxon>Actinomycetota</taxon>
        <taxon>Actinomycetes</taxon>
        <taxon>Kitasatosporales</taxon>
        <taxon>Streptomycetaceae</taxon>
        <taxon>Actinacidiphila</taxon>
    </lineage>
</organism>
<evidence type="ECO:0000313" key="2">
    <source>
        <dbReference type="Proteomes" id="UP000199341"/>
    </source>
</evidence>
<protein>
    <submittedName>
        <fullName evidence="1">M6 family metalloprotease domain-containing protein</fullName>
    </submittedName>
</protein>
<dbReference type="GO" id="GO:0008237">
    <property type="term" value="F:metallopeptidase activity"/>
    <property type="evidence" value="ECO:0007669"/>
    <property type="project" value="UniProtKB-KW"/>
</dbReference>
<keyword evidence="1" id="KW-0645">Protease</keyword>
<evidence type="ECO:0000313" key="1">
    <source>
        <dbReference type="EMBL" id="SDO05576.1"/>
    </source>
</evidence>
<dbReference type="STRING" id="310781.SAMN05216259_107101"/>
<dbReference type="EMBL" id="FNIE01000007">
    <property type="protein sequence ID" value="SDO05576.1"/>
    <property type="molecule type" value="Genomic_DNA"/>
</dbReference>
<keyword evidence="2" id="KW-1185">Reference proteome</keyword>
<dbReference type="GO" id="GO:0006508">
    <property type="term" value="P:proteolysis"/>
    <property type="evidence" value="ECO:0007669"/>
    <property type="project" value="UniProtKB-KW"/>
</dbReference>
<dbReference type="PANTHER" id="PTHR41775:SF1">
    <property type="entry name" value="PEPTIDASE M6-LIKE DOMAIN-CONTAINING PROTEIN"/>
    <property type="match status" value="1"/>
</dbReference>
<accession>A0A1H0GFC4</accession>
<gene>
    <name evidence="1" type="ORF">SAMN05216259_107101</name>
</gene>
<reference evidence="1 2" key="1">
    <citation type="submission" date="2016-10" db="EMBL/GenBank/DDBJ databases">
        <authorList>
            <person name="de Groot N.N."/>
        </authorList>
    </citation>
    <scope>NUCLEOTIDE SEQUENCE [LARGE SCALE GENOMIC DNA]</scope>
    <source>
        <strain evidence="1 2">CGMCC 4.2022</strain>
    </source>
</reference>
<name>A0A1H0GFC4_9ACTN</name>
<dbReference type="SUPFAM" id="SSF55486">
    <property type="entry name" value="Metalloproteases ('zincins'), catalytic domain"/>
    <property type="match status" value="1"/>
</dbReference>
<dbReference type="AlphaFoldDB" id="A0A1H0GFC4"/>
<dbReference type="NCBIfam" id="TIGR03296">
    <property type="entry name" value="M6dom_TIGR03296"/>
    <property type="match status" value="1"/>
</dbReference>
<keyword evidence="1" id="KW-0482">Metalloprotease</keyword>
<dbReference type="PANTHER" id="PTHR41775">
    <property type="entry name" value="SECRETED PROTEIN-RELATED"/>
    <property type="match status" value="1"/>
</dbReference>
<sequence length="427" mass="46335">MAEPGRTPAAPHLLRRLWGTKRLRAAALAVCGLLAAGSAVIARPQPPGAQGPPPASRPCALRQVPGVAMSEGFADPPDNGHGREFAPSTGTVRALTLLVDFPDAKAPYSARERYGEFFPAVPEWYARSSYGRLRYESTPVLRWIRMPRPFAAYGIGRGYGWDAHTEMMRDLLKAAGTSVDFRGYDLVNILVTPNAGPPADESVLSVTWTGASAATTDDGAHLDKVSLIYGHDQSGFRVLAHENGHALGLPDLYSADDFQRTDRLAGQWDTMSLDWGLQGDLLAWHKWKLGWIQDRQVDCVTAPGTRTYRLRPLETPGGTKAVVVPLDATTAYVLELREALGNDKDACRQGILAYRVRTDVDSGRGPVTVLDSHPRTSACDFSSSTFNGLNDAPYAPGEGWKDTADGLSFTVLPPDAAGDWQVRVTRR</sequence>
<dbReference type="Proteomes" id="UP000199341">
    <property type="component" value="Unassembled WGS sequence"/>
</dbReference>
<dbReference type="RefSeq" id="WP_245771469.1">
    <property type="nucleotide sequence ID" value="NZ_FNIE01000007.1"/>
</dbReference>
<proteinExistence type="predicted"/>